<reference evidence="14" key="1">
    <citation type="submission" date="2021-02" db="EMBL/GenBank/DDBJ databases">
        <authorList>
            <person name="Nowell W R."/>
        </authorList>
    </citation>
    <scope>NUCLEOTIDE SEQUENCE</scope>
</reference>
<dbReference type="InterPro" id="IPR002126">
    <property type="entry name" value="Cadherin-like_dom"/>
</dbReference>
<dbReference type="GO" id="GO:0016477">
    <property type="term" value="P:cell migration"/>
    <property type="evidence" value="ECO:0007669"/>
    <property type="project" value="TreeGrafter"/>
</dbReference>
<dbReference type="Gene3D" id="2.60.40.60">
    <property type="entry name" value="Cadherins"/>
    <property type="match status" value="3"/>
</dbReference>
<dbReference type="EMBL" id="CAJNOU010000043">
    <property type="protein sequence ID" value="CAF0828863.1"/>
    <property type="molecule type" value="Genomic_DNA"/>
</dbReference>
<dbReference type="InterPro" id="IPR039808">
    <property type="entry name" value="Cadherin"/>
</dbReference>
<gene>
    <name evidence="14" type="ORF">SEV965_LOCUS2009</name>
</gene>
<evidence type="ECO:0000256" key="10">
    <source>
        <dbReference type="ARBA" id="ARBA00023136"/>
    </source>
</evidence>
<sequence>MLMREPSRLENRFRSQLTIQPNRLFYLEIIRVNYYSIKAIRRFDREIVSSYRIELYARDFGQPSLRRSMTFELNITDVNDEKPIFKSNYTFDIMENNQIPSIIGEVNAYDVDQGLNGQIKYSIIPPSSYFSISSIDGIISTNISFDYELKREYNFQVRARDYGKPPLESITYVKINILNQNEYTPEFEKKIYRFSIYENLTNNTIAFIGQVKAYDRDYGDYINYSLNDNENLFTIDQNGNIWSETIFDREIQDEYQLKVSATDNSTTGLVGSTTVIIKIK</sequence>
<dbReference type="GO" id="GO:0016342">
    <property type="term" value="C:catenin complex"/>
    <property type="evidence" value="ECO:0007669"/>
    <property type="project" value="TreeGrafter"/>
</dbReference>
<dbReference type="GO" id="GO:0008013">
    <property type="term" value="F:beta-catenin binding"/>
    <property type="evidence" value="ECO:0007669"/>
    <property type="project" value="TreeGrafter"/>
</dbReference>
<dbReference type="PRINTS" id="PR00205">
    <property type="entry name" value="CADHERIN"/>
</dbReference>
<evidence type="ECO:0000256" key="4">
    <source>
        <dbReference type="ARBA" id="ARBA00022723"/>
    </source>
</evidence>
<feature type="domain" description="Cadherin" evidence="13">
    <location>
        <begin position="188"/>
        <end position="279"/>
    </location>
</feature>
<evidence type="ECO:0000256" key="9">
    <source>
        <dbReference type="ARBA" id="ARBA00022989"/>
    </source>
</evidence>
<dbReference type="GO" id="GO:0031175">
    <property type="term" value="P:neuron projection development"/>
    <property type="evidence" value="ECO:0007669"/>
    <property type="project" value="TreeGrafter"/>
</dbReference>
<evidence type="ECO:0000256" key="8">
    <source>
        <dbReference type="ARBA" id="ARBA00022889"/>
    </source>
</evidence>
<keyword evidence="9" id="KW-1133">Transmembrane helix</keyword>
<evidence type="ECO:0000313" key="14">
    <source>
        <dbReference type="EMBL" id="CAF0828863.1"/>
    </source>
</evidence>
<dbReference type="GO" id="GO:0007156">
    <property type="term" value="P:homophilic cell adhesion via plasma membrane adhesion molecules"/>
    <property type="evidence" value="ECO:0007669"/>
    <property type="project" value="InterPro"/>
</dbReference>
<keyword evidence="8" id="KW-0130">Cell adhesion</keyword>
<name>A0A813UG62_9BILA</name>
<feature type="domain" description="Cadherin" evidence="13">
    <location>
        <begin position="85"/>
        <end position="187"/>
    </location>
</feature>
<evidence type="ECO:0000256" key="11">
    <source>
        <dbReference type="ARBA" id="ARBA00023180"/>
    </source>
</evidence>
<comment type="subcellular location">
    <subcellularLocation>
        <location evidence="1">Cell membrane</location>
        <topology evidence="1">Single-pass type I membrane protein</topology>
    </subcellularLocation>
</comment>
<dbReference type="Proteomes" id="UP000663889">
    <property type="component" value="Unassembled WGS sequence"/>
</dbReference>
<proteinExistence type="predicted"/>
<evidence type="ECO:0000256" key="3">
    <source>
        <dbReference type="ARBA" id="ARBA00022692"/>
    </source>
</evidence>
<dbReference type="SUPFAM" id="SSF49313">
    <property type="entry name" value="Cadherin-like"/>
    <property type="match status" value="3"/>
</dbReference>
<evidence type="ECO:0000256" key="12">
    <source>
        <dbReference type="PROSITE-ProRule" id="PRU00043"/>
    </source>
</evidence>
<comment type="caution">
    <text evidence="14">The sequence shown here is derived from an EMBL/GenBank/DDBJ whole genome shotgun (WGS) entry which is preliminary data.</text>
</comment>
<dbReference type="CDD" id="cd11304">
    <property type="entry name" value="Cadherin_repeat"/>
    <property type="match status" value="3"/>
</dbReference>
<evidence type="ECO:0000313" key="15">
    <source>
        <dbReference type="Proteomes" id="UP000663889"/>
    </source>
</evidence>
<keyword evidence="11" id="KW-0325">Glycoprotein</keyword>
<keyword evidence="4" id="KW-0479">Metal-binding</keyword>
<evidence type="ECO:0000256" key="5">
    <source>
        <dbReference type="ARBA" id="ARBA00022729"/>
    </source>
</evidence>
<evidence type="ECO:0000256" key="7">
    <source>
        <dbReference type="ARBA" id="ARBA00022837"/>
    </source>
</evidence>
<evidence type="ECO:0000259" key="13">
    <source>
        <dbReference type="PROSITE" id="PS50268"/>
    </source>
</evidence>
<keyword evidence="10" id="KW-0472">Membrane</keyword>
<evidence type="ECO:0000256" key="1">
    <source>
        <dbReference type="ARBA" id="ARBA00004251"/>
    </source>
</evidence>
<dbReference type="PANTHER" id="PTHR24027:SF438">
    <property type="entry name" value="CADHERIN 23"/>
    <property type="match status" value="1"/>
</dbReference>
<dbReference type="FunFam" id="2.60.40.60:FF:000123">
    <property type="entry name" value="Protocadherin beta 4"/>
    <property type="match status" value="1"/>
</dbReference>
<keyword evidence="2" id="KW-1003">Cell membrane</keyword>
<feature type="domain" description="Cadherin" evidence="13">
    <location>
        <begin position="17"/>
        <end position="85"/>
    </location>
</feature>
<evidence type="ECO:0000256" key="2">
    <source>
        <dbReference type="ARBA" id="ARBA00022475"/>
    </source>
</evidence>
<protein>
    <recommendedName>
        <fullName evidence="13">Cadherin domain-containing protein</fullName>
    </recommendedName>
</protein>
<dbReference type="Pfam" id="PF00028">
    <property type="entry name" value="Cadherin"/>
    <property type="match status" value="2"/>
</dbReference>
<dbReference type="PANTHER" id="PTHR24027">
    <property type="entry name" value="CADHERIN-23"/>
    <property type="match status" value="1"/>
</dbReference>
<keyword evidence="7 12" id="KW-0106">Calcium</keyword>
<dbReference type="AlphaFoldDB" id="A0A813UG62"/>
<dbReference type="PROSITE" id="PS50268">
    <property type="entry name" value="CADHERIN_2"/>
    <property type="match status" value="3"/>
</dbReference>
<keyword evidence="6" id="KW-0677">Repeat</keyword>
<accession>A0A813UG62</accession>
<organism evidence="14 15">
    <name type="scientific">Rotaria sordida</name>
    <dbReference type="NCBI Taxonomy" id="392033"/>
    <lineage>
        <taxon>Eukaryota</taxon>
        <taxon>Metazoa</taxon>
        <taxon>Spiralia</taxon>
        <taxon>Gnathifera</taxon>
        <taxon>Rotifera</taxon>
        <taxon>Eurotatoria</taxon>
        <taxon>Bdelloidea</taxon>
        <taxon>Philodinida</taxon>
        <taxon>Philodinidae</taxon>
        <taxon>Rotaria</taxon>
    </lineage>
</organism>
<keyword evidence="5" id="KW-0732">Signal</keyword>
<dbReference type="SMART" id="SM00112">
    <property type="entry name" value="CA"/>
    <property type="match status" value="3"/>
</dbReference>
<dbReference type="GO" id="GO:0005509">
    <property type="term" value="F:calcium ion binding"/>
    <property type="evidence" value="ECO:0007669"/>
    <property type="project" value="UniProtKB-UniRule"/>
</dbReference>
<dbReference type="GO" id="GO:0045296">
    <property type="term" value="F:cadherin binding"/>
    <property type="evidence" value="ECO:0007669"/>
    <property type="project" value="TreeGrafter"/>
</dbReference>
<dbReference type="InterPro" id="IPR015919">
    <property type="entry name" value="Cadherin-like_sf"/>
</dbReference>
<keyword evidence="3" id="KW-0812">Transmembrane</keyword>
<evidence type="ECO:0000256" key="6">
    <source>
        <dbReference type="ARBA" id="ARBA00022737"/>
    </source>
</evidence>